<dbReference type="InterPro" id="IPR032710">
    <property type="entry name" value="NTF2-like_dom_sf"/>
</dbReference>
<evidence type="ECO:0000256" key="4">
    <source>
        <dbReference type="ARBA" id="ARBA00023082"/>
    </source>
</evidence>
<feature type="domain" description="RNA polymerase sigma factor 70 region 4 type 2" evidence="9">
    <location>
        <begin position="101"/>
        <end position="153"/>
    </location>
</feature>
<comment type="similarity">
    <text evidence="1">Belongs to the sigma-70 factor family. ECF subfamily.</text>
</comment>
<reference evidence="10 11" key="1">
    <citation type="submission" date="2024-10" db="EMBL/GenBank/DDBJ databases">
        <title>The Natural Products Discovery Center: Release of the First 8490 Sequenced Strains for Exploring Actinobacteria Biosynthetic Diversity.</title>
        <authorList>
            <person name="Kalkreuter E."/>
            <person name="Kautsar S.A."/>
            <person name="Yang D."/>
            <person name="Bader C.D."/>
            <person name="Teijaro C.N."/>
            <person name="Fluegel L."/>
            <person name="Davis C.M."/>
            <person name="Simpson J.R."/>
            <person name="Lauterbach L."/>
            <person name="Steele A.D."/>
            <person name="Gui C."/>
            <person name="Meng S."/>
            <person name="Li G."/>
            <person name="Viehrig K."/>
            <person name="Ye F."/>
            <person name="Su P."/>
            <person name="Kiefer A.F."/>
            <person name="Nichols A."/>
            <person name="Cepeda A.J."/>
            <person name="Yan W."/>
            <person name="Fan B."/>
            <person name="Jiang Y."/>
            <person name="Adhikari A."/>
            <person name="Zheng C.-J."/>
            <person name="Schuster L."/>
            <person name="Cowan T.M."/>
            <person name="Smanski M.J."/>
            <person name="Chevrette M.G."/>
            <person name="De Carvalho L.P.S."/>
            <person name="Shen B."/>
        </authorList>
    </citation>
    <scope>NUCLEOTIDE SEQUENCE [LARGE SCALE GENOMIC DNA]</scope>
    <source>
        <strain evidence="10 11">NPDC002593</strain>
    </source>
</reference>
<evidence type="ECO:0000259" key="8">
    <source>
        <dbReference type="Pfam" id="PF04542"/>
    </source>
</evidence>
<dbReference type="Gene3D" id="1.10.1740.10">
    <property type="match status" value="1"/>
</dbReference>
<evidence type="ECO:0000256" key="5">
    <source>
        <dbReference type="ARBA" id="ARBA00023125"/>
    </source>
</evidence>
<dbReference type="InterPro" id="IPR014284">
    <property type="entry name" value="RNA_pol_sigma-70_dom"/>
</dbReference>
<dbReference type="EMBL" id="JBIAQY010000025">
    <property type="protein sequence ID" value="MFF3574264.1"/>
    <property type="molecule type" value="Genomic_DNA"/>
</dbReference>
<dbReference type="RefSeq" id="WP_387406773.1">
    <property type="nucleotide sequence ID" value="NZ_JBIAQY010000025.1"/>
</dbReference>
<comment type="caution">
    <text evidence="10">The sequence shown here is derived from an EMBL/GenBank/DDBJ whole genome shotgun (WGS) entry which is preliminary data.</text>
</comment>
<evidence type="ECO:0000256" key="1">
    <source>
        <dbReference type="ARBA" id="ARBA00010641"/>
    </source>
</evidence>
<evidence type="ECO:0000313" key="11">
    <source>
        <dbReference type="Proteomes" id="UP001601992"/>
    </source>
</evidence>
<dbReference type="PANTHER" id="PTHR30173:SF43">
    <property type="entry name" value="ECF RNA POLYMERASE SIGMA FACTOR SIGI-RELATED"/>
    <property type="match status" value="1"/>
</dbReference>
<dbReference type="InterPro" id="IPR013324">
    <property type="entry name" value="RNA_pol_sigma_r3/r4-like"/>
</dbReference>
<evidence type="ECO:0000256" key="7">
    <source>
        <dbReference type="SAM" id="MobiDB-lite"/>
    </source>
</evidence>
<dbReference type="InterPro" id="IPR013325">
    <property type="entry name" value="RNA_pol_sigma_r2"/>
</dbReference>
<feature type="compositionally biased region" description="Polar residues" evidence="7">
    <location>
        <begin position="284"/>
        <end position="293"/>
    </location>
</feature>
<comment type="subunit">
    <text evidence="2">Interacts transiently with the RNA polymerase catalytic core formed by RpoA, RpoB, RpoC and RpoZ (2 alpha, 1 beta, 1 beta' and 1 omega subunit) to form the RNA polymerase holoenzyme that can initiate transcription.</text>
</comment>
<dbReference type="InterPro" id="IPR007627">
    <property type="entry name" value="RNA_pol_sigma70_r2"/>
</dbReference>
<organism evidence="10 11">
    <name type="scientific">Nocardia jiangxiensis</name>
    <dbReference type="NCBI Taxonomy" id="282685"/>
    <lineage>
        <taxon>Bacteria</taxon>
        <taxon>Bacillati</taxon>
        <taxon>Actinomycetota</taxon>
        <taxon>Actinomycetes</taxon>
        <taxon>Mycobacteriales</taxon>
        <taxon>Nocardiaceae</taxon>
        <taxon>Nocardia</taxon>
    </lineage>
</organism>
<keyword evidence="5" id="KW-0238">DNA-binding</keyword>
<dbReference type="Pfam" id="PF08281">
    <property type="entry name" value="Sigma70_r4_2"/>
    <property type="match status" value="1"/>
</dbReference>
<evidence type="ECO:0000313" key="10">
    <source>
        <dbReference type="EMBL" id="MFF3574264.1"/>
    </source>
</evidence>
<feature type="region of interest" description="Disordered" evidence="7">
    <location>
        <begin position="273"/>
        <end position="293"/>
    </location>
</feature>
<dbReference type="SUPFAM" id="SSF54427">
    <property type="entry name" value="NTF2-like"/>
    <property type="match status" value="1"/>
</dbReference>
<sequence>MVPIAEFEAARPQLFAVAFRLLGSVHDAEDAVQTTWIKASTADAVDVRNPAAWLTTVLTHVCLDQLRTRRRRGEEPLLADLIPAEARTADEHCLRRENISRALMVVLDRLTPPQRVAYVLHDLFDVPFREVAHTLGTSSDNAKKHASRARRRIEQADPAFATTAEERAVVDAFLDAAAGGDIDRMLALMTDDCVRAADPALVPPGTPPVVSGARAVAEETRLFADRIRAAVPMTVAGRPAHVIAPGGHLLAVVEVTLRNGRVSRIDIVRPHPDTAISMPAVGSPQPTLDPRSN</sequence>
<dbReference type="InterPro" id="IPR013249">
    <property type="entry name" value="RNA_pol_sigma70_r4_t2"/>
</dbReference>
<feature type="domain" description="RNA polymerase sigma-70 region 2" evidence="8">
    <location>
        <begin position="7"/>
        <end position="72"/>
    </location>
</feature>
<accession>A0ABW6SG90</accession>
<evidence type="ECO:0000256" key="2">
    <source>
        <dbReference type="ARBA" id="ARBA00011344"/>
    </source>
</evidence>
<proteinExistence type="inferred from homology"/>
<dbReference type="SUPFAM" id="SSF88946">
    <property type="entry name" value="Sigma2 domain of RNA polymerase sigma factors"/>
    <property type="match status" value="1"/>
</dbReference>
<keyword evidence="11" id="KW-1185">Reference proteome</keyword>
<name>A0ABW6SG90_9NOCA</name>
<keyword evidence="3" id="KW-0805">Transcription regulation</keyword>
<dbReference type="Pfam" id="PF04542">
    <property type="entry name" value="Sigma70_r2"/>
    <property type="match status" value="1"/>
</dbReference>
<dbReference type="InterPro" id="IPR052704">
    <property type="entry name" value="ECF_Sigma-70_Domain"/>
</dbReference>
<keyword evidence="4" id="KW-0731">Sigma factor</keyword>
<dbReference type="SUPFAM" id="SSF88659">
    <property type="entry name" value="Sigma3 and sigma4 domains of RNA polymerase sigma factors"/>
    <property type="match status" value="1"/>
</dbReference>
<dbReference type="Gene3D" id="1.10.10.10">
    <property type="entry name" value="Winged helix-like DNA-binding domain superfamily/Winged helix DNA-binding domain"/>
    <property type="match status" value="1"/>
</dbReference>
<gene>
    <name evidence="10" type="ORF">ACFYXQ_41605</name>
</gene>
<dbReference type="InterPro" id="IPR036388">
    <property type="entry name" value="WH-like_DNA-bd_sf"/>
</dbReference>
<dbReference type="NCBIfam" id="TIGR02937">
    <property type="entry name" value="sigma70-ECF"/>
    <property type="match status" value="1"/>
</dbReference>
<dbReference type="PANTHER" id="PTHR30173">
    <property type="entry name" value="SIGMA 19 FACTOR"/>
    <property type="match status" value="1"/>
</dbReference>
<evidence type="ECO:0000259" key="9">
    <source>
        <dbReference type="Pfam" id="PF08281"/>
    </source>
</evidence>
<evidence type="ECO:0000256" key="3">
    <source>
        <dbReference type="ARBA" id="ARBA00023015"/>
    </source>
</evidence>
<evidence type="ECO:0000256" key="6">
    <source>
        <dbReference type="ARBA" id="ARBA00023163"/>
    </source>
</evidence>
<dbReference type="Gene3D" id="3.10.450.50">
    <property type="match status" value="1"/>
</dbReference>
<protein>
    <submittedName>
        <fullName evidence="10">Sigma-70 family RNA polymerase sigma factor</fullName>
    </submittedName>
</protein>
<keyword evidence="6" id="KW-0804">Transcription</keyword>
<dbReference type="Proteomes" id="UP001601992">
    <property type="component" value="Unassembled WGS sequence"/>
</dbReference>